<dbReference type="Gene3D" id="3.30.530.20">
    <property type="match status" value="1"/>
</dbReference>
<dbReference type="Pfam" id="PF10604">
    <property type="entry name" value="Polyketide_cyc2"/>
    <property type="match status" value="1"/>
</dbReference>
<evidence type="ECO:0000256" key="1">
    <source>
        <dbReference type="SAM" id="SignalP"/>
    </source>
</evidence>
<dbReference type="PANTHER" id="PTHR39332">
    <property type="entry name" value="BLL4707 PROTEIN"/>
    <property type="match status" value="1"/>
</dbReference>
<keyword evidence="3" id="KW-1185">Reference proteome</keyword>
<accession>A0ABX0FKJ9</accession>
<dbReference type="InterPro" id="IPR023393">
    <property type="entry name" value="START-like_dom_sf"/>
</dbReference>
<dbReference type="EMBL" id="JAADJT010000005">
    <property type="protein sequence ID" value="NGZ85086.1"/>
    <property type="molecule type" value="Genomic_DNA"/>
</dbReference>
<sequence length="187" mass="19699">MNQHRTLNFPAKSTFMALAATAATLLAAPSWAAPTQLQEQQSVEISASPDKVWGIIKNFNDLTWVAVVKASNATKGNTIGSIRTLEMGGPKLTEELVQYNASAHSYTYAIQNTAANQQVVPLSDVKATISVAPGKDGGSKVTWQAAFHRVDHSDTPAAGHDDAAAKQTMNGVIGGGLASLKQKAEVK</sequence>
<evidence type="ECO:0000313" key="2">
    <source>
        <dbReference type="EMBL" id="NGZ85086.1"/>
    </source>
</evidence>
<reference evidence="3" key="2">
    <citation type="submission" date="2023-07" db="EMBL/GenBank/DDBJ databases">
        <title>Duganella aceri sp. nov., isolated from tree sap.</title>
        <authorList>
            <person name="Kim I.S."/>
        </authorList>
    </citation>
    <scope>NUCLEOTIDE SEQUENCE [LARGE SCALE GENOMIC DNA]</scope>
    <source>
        <strain evidence="3">SAP-35</strain>
    </source>
</reference>
<dbReference type="CDD" id="cd07821">
    <property type="entry name" value="PYR_PYL_RCAR_like"/>
    <property type="match status" value="1"/>
</dbReference>
<feature type="chain" id="PRO_5047071782" evidence="1">
    <location>
        <begin position="33"/>
        <end position="187"/>
    </location>
</feature>
<gene>
    <name evidence="2" type="ORF">GW587_12590</name>
</gene>
<feature type="signal peptide" evidence="1">
    <location>
        <begin position="1"/>
        <end position="32"/>
    </location>
</feature>
<organism evidence="2 3">
    <name type="scientific">Duganella aceris</name>
    <dbReference type="NCBI Taxonomy" id="2703883"/>
    <lineage>
        <taxon>Bacteria</taxon>
        <taxon>Pseudomonadati</taxon>
        <taxon>Pseudomonadota</taxon>
        <taxon>Betaproteobacteria</taxon>
        <taxon>Burkholderiales</taxon>
        <taxon>Oxalobacteraceae</taxon>
        <taxon>Telluria group</taxon>
        <taxon>Duganella</taxon>
    </lineage>
</organism>
<dbReference type="Proteomes" id="UP000666369">
    <property type="component" value="Unassembled WGS sequence"/>
</dbReference>
<keyword evidence="1" id="KW-0732">Signal</keyword>
<name>A0ABX0FKJ9_9BURK</name>
<reference evidence="2 3" key="1">
    <citation type="submission" date="2020-01" db="EMBL/GenBank/DDBJ databases">
        <authorList>
            <person name="Lee S.D."/>
        </authorList>
    </citation>
    <scope>NUCLEOTIDE SEQUENCE [LARGE SCALE GENOMIC DNA]</scope>
    <source>
        <strain evidence="2 3">SAP-35</strain>
    </source>
</reference>
<protein>
    <submittedName>
        <fullName evidence="2">SRPBCC family protein</fullName>
    </submittedName>
</protein>
<dbReference type="RefSeq" id="WP_166103162.1">
    <property type="nucleotide sequence ID" value="NZ_JAADJT010000005.1"/>
</dbReference>
<evidence type="ECO:0000313" key="3">
    <source>
        <dbReference type="Proteomes" id="UP000666369"/>
    </source>
</evidence>
<comment type="caution">
    <text evidence="2">The sequence shown here is derived from an EMBL/GenBank/DDBJ whole genome shotgun (WGS) entry which is preliminary data.</text>
</comment>
<proteinExistence type="predicted"/>
<dbReference type="SUPFAM" id="SSF55961">
    <property type="entry name" value="Bet v1-like"/>
    <property type="match status" value="1"/>
</dbReference>
<dbReference type="PANTHER" id="PTHR39332:SF7">
    <property type="entry name" value="SRPBCC FAMILY PROTEIN"/>
    <property type="match status" value="1"/>
</dbReference>
<dbReference type="InterPro" id="IPR019587">
    <property type="entry name" value="Polyketide_cyclase/dehydratase"/>
</dbReference>